<dbReference type="STRING" id="49186.SAMN05421647_10325"/>
<proteinExistence type="inferred from homology"/>
<keyword evidence="4" id="KW-0238">DNA-binding</keyword>
<dbReference type="GO" id="GO:0003677">
    <property type="term" value="F:DNA binding"/>
    <property type="evidence" value="ECO:0007669"/>
    <property type="project" value="UniProtKB-KW"/>
</dbReference>
<keyword evidence="5" id="KW-0804">Transcription</keyword>
<dbReference type="Gene3D" id="3.90.1150.10">
    <property type="entry name" value="Aspartate Aminotransferase, domain 1"/>
    <property type="match status" value="1"/>
</dbReference>
<evidence type="ECO:0000256" key="5">
    <source>
        <dbReference type="ARBA" id="ARBA00023163"/>
    </source>
</evidence>
<dbReference type="Pfam" id="PF00392">
    <property type="entry name" value="GntR"/>
    <property type="match status" value="1"/>
</dbReference>
<dbReference type="Gene3D" id="3.40.640.10">
    <property type="entry name" value="Type I PLP-dependent aspartate aminotransferase-like (Major domain)"/>
    <property type="match status" value="1"/>
</dbReference>
<dbReference type="PANTHER" id="PTHR46577:SF1">
    <property type="entry name" value="HTH-TYPE TRANSCRIPTIONAL REGULATORY PROTEIN GABR"/>
    <property type="match status" value="1"/>
</dbReference>
<dbReference type="AlphaFoldDB" id="A0A1N6R0B7"/>
<feature type="domain" description="HTH gntR-type" evidence="6">
    <location>
        <begin position="22"/>
        <end position="90"/>
    </location>
</feature>
<dbReference type="GO" id="GO:0030170">
    <property type="term" value="F:pyridoxal phosphate binding"/>
    <property type="evidence" value="ECO:0007669"/>
    <property type="project" value="InterPro"/>
</dbReference>
<evidence type="ECO:0000256" key="1">
    <source>
        <dbReference type="ARBA" id="ARBA00005384"/>
    </source>
</evidence>
<dbReference type="InterPro" id="IPR051446">
    <property type="entry name" value="HTH_trans_reg/aminotransferase"/>
</dbReference>
<dbReference type="Pfam" id="PF00155">
    <property type="entry name" value="Aminotran_1_2"/>
    <property type="match status" value="1"/>
</dbReference>
<evidence type="ECO:0000313" key="8">
    <source>
        <dbReference type="Proteomes" id="UP000186895"/>
    </source>
</evidence>
<dbReference type="InterPro" id="IPR004839">
    <property type="entry name" value="Aminotransferase_I/II_large"/>
</dbReference>
<sequence>MDLHDRARQRCQWLPELPASASPLYKALVERLASDIASGTLKPGDRLPPQRLLADALQVTVGTVTRAYREAERRGLVEARVGSGTRVKGGQEQTPHFHHLSRAGQDSIDLSLSVLIPNPLREQQLAATLEQLSRMPDAIQTVMNYQPEQGCPQQRAQLSDWLARQALEIGADEMIITEGGQHADFLALQALIKPGEAVASAALTYPGMIAAARQLGLKHLAVPSDAEGIRPDALERLCQQQRIRLLYVMPEYSNPGGEQMTQQRREAIVEIARRHDMLLLEDGVQFVPKELRGTPLFEMAPERALYIFSVSKLLAGGLRFGALRAPANLMPQLRAALRAQCWAPPGLMGAVACRWLASGEADAILNWQWQGLQERQTLLHDILAGYTVQSHPCGFHAWLTLPEPWRAADFVRHAETRGIILIASDPFCVGSQPAPQAVRICLTPPADTDRLREGLLRLREMLDEAPPMLAPLI</sequence>
<dbReference type="PANTHER" id="PTHR46577">
    <property type="entry name" value="HTH-TYPE TRANSCRIPTIONAL REGULATORY PROTEIN GABR"/>
    <property type="match status" value="1"/>
</dbReference>
<evidence type="ECO:0000256" key="4">
    <source>
        <dbReference type="ARBA" id="ARBA00023125"/>
    </source>
</evidence>
<dbReference type="CDD" id="cd07377">
    <property type="entry name" value="WHTH_GntR"/>
    <property type="match status" value="1"/>
</dbReference>
<dbReference type="SUPFAM" id="SSF53383">
    <property type="entry name" value="PLP-dependent transferases"/>
    <property type="match status" value="1"/>
</dbReference>
<organism evidence="7 8">
    <name type="scientific">Marinobacterium stanieri</name>
    <dbReference type="NCBI Taxonomy" id="49186"/>
    <lineage>
        <taxon>Bacteria</taxon>
        <taxon>Pseudomonadati</taxon>
        <taxon>Pseudomonadota</taxon>
        <taxon>Gammaproteobacteria</taxon>
        <taxon>Oceanospirillales</taxon>
        <taxon>Oceanospirillaceae</taxon>
        <taxon>Marinobacterium</taxon>
    </lineage>
</organism>
<accession>A0A1N6R0B7</accession>
<dbReference type="InterPro" id="IPR015421">
    <property type="entry name" value="PyrdxlP-dep_Trfase_major"/>
</dbReference>
<dbReference type="InterPro" id="IPR000524">
    <property type="entry name" value="Tscrpt_reg_HTH_GntR"/>
</dbReference>
<dbReference type="CDD" id="cd00609">
    <property type="entry name" value="AAT_like"/>
    <property type="match status" value="1"/>
</dbReference>
<dbReference type="InterPro" id="IPR015422">
    <property type="entry name" value="PyrdxlP-dep_Trfase_small"/>
</dbReference>
<comment type="similarity">
    <text evidence="1">In the C-terminal section; belongs to the class-I pyridoxal-phosphate-dependent aminotransferase family.</text>
</comment>
<dbReference type="InterPro" id="IPR036390">
    <property type="entry name" value="WH_DNA-bd_sf"/>
</dbReference>
<dbReference type="Proteomes" id="UP000186895">
    <property type="component" value="Unassembled WGS sequence"/>
</dbReference>
<name>A0A1N6R0B7_9GAMM</name>
<evidence type="ECO:0000256" key="3">
    <source>
        <dbReference type="ARBA" id="ARBA00023015"/>
    </source>
</evidence>
<evidence type="ECO:0000256" key="2">
    <source>
        <dbReference type="ARBA" id="ARBA00022898"/>
    </source>
</evidence>
<dbReference type="RefSeq" id="WP_076462166.1">
    <property type="nucleotide sequence ID" value="NZ_FTMN01000003.1"/>
</dbReference>
<keyword evidence="3" id="KW-0805">Transcription regulation</keyword>
<reference evidence="7 8" key="1">
    <citation type="submission" date="2017-01" db="EMBL/GenBank/DDBJ databases">
        <authorList>
            <person name="Mah S.A."/>
            <person name="Swanson W.J."/>
            <person name="Moy G.W."/>
            <person name="Vacquier V.D."/>
        </authorList>
    </citation>
    <scope>NUCLEOTIDE SEQUENCE [LARGE SCALE GENOMIC DNA]</scope>
    <source>
        <strain evidence="7 8">DSM 7027</strain>
    </source>
</reference>
<dbReference type="eggNOG" id="COG1167">
    <property type="taxonomic scope" value="Bacteria"/>
</dbReference>
<dbReference type="GO" id="GO:0003700">
    <property type="term" value="F:DNA-binding transcription factor activity"/>
    <property type="evidence" value="ECO:0007669"/>
    <property type="project" value="InterPro"/>
</dbReference>
<evidence type="ECO:0000259" key="6">
    <source>
        <dbReference type="PROSITE" id="PS50949"/>
    </source>
</evidence>
<evidence type="ECO:0000313" key="7">
    <source>
        <dbReference type="EMBL" id="SIQ22036.1"/>
    </source>
</evidence>
<dbReference type="PROSITE" id="PS50949">
    <property type="entry name" value="HTH_GNTR"/>
    <property type="match status" value="1"/>
</dbReference>
<dbReference type="EMBL" id="FTMN01000003">
    <property type="protein sequence ID" value="SIQ22036.1"/>
    <property type="molecule type" value="Genomic_DNA"/>
</dbReference>
<dbReference type="SUPFAM" id="SSF46785">
    <property type="entry name" value="Winged helix' DNA-binding domain"/>
    <property type="match status" value="1"/>
</dbReference>
<keyword evidence="2" id="KW-0663">Pyridoxal phosphate</keyword>
<dbReference type="InterPro" id="IPR015424">
    <property type="entry name" value="PyrdxlP-dep_Trfase"/>
</dbReference>
<dbReference type="Gene3D" id="1.10.10.10">
    <property type="entry name" value="Winged helix-like DNA-binding domain superfamily/Winged helix DNA-binding domain"/>
    <property type="match status" value="1"/>
</dbReference>
<dbReference type="InterPro" id="IPR036388">
    <property type="entry name" value="WH-like_DNA-bd_sf"/>
</dbReference>
<dbReference type="SMART" id="SM00345">
    <property type="entry name" value="HTH_GNTR"/>
    <property type="match status" value="1"/>
</dbReference>
<keyword evidence="8" id="KW-1185">Reference proteome</keyword>
<gene>
    <name evidence="7" type="ORF">SAMN05421647_10325</name>
</gene>
<protein>
    <submittedName>
        <fullName evidence="7">Transcriptional regulator, GntR family</fullName>
    </submittedName>
</protein>